<feature type="compositionally biased region" description="Pro residues" evidence="1">
    <location>
        <begin position="291"/>
        <end position="300"/>
    </location>
</feature>
<evidence type="ECO:0000313" key="2">
    <source>
        <dbReference type="EMBL" id="RKO87639.1"/>
    </source>
</evidence>
<proteinExistence type="predicted"/>
<evidence type="ECO:0000256" key="1">
    <source>
        <dbReference type="SAM" id="MobiDB-lite"/>
    </source>
</evidence>
<feature type="compositionally biased region" description="Low complexity" evidence="1">
    <location>
        <begin position="277"/>
        <end position="290"/>
    </location>
</feature>
<protein>
    <submittedName>
        <fullName evidence="2">Uncharacterized protein</fullName>
    </submittedName>
</protein>
<dbReference type="EMBL" id="KZ997275">
    <property type="protein sequence ID" value="RKO87639.1"/>
    <property type="molecule type" value="Genomic_DNA"/>
</dbReference>
<dbReference type="Proteomes" id="UP000269721">
    <property type="component" value="Unassembled WGS sequence"/>
</dbReference>
<sequence>MLDSRDAHTRWFGTFESRLSRPFQLTRGSGCAPSRRQRSCLGGQRHKQRVRFQTTTFAGIRGRVLGDDQRCTSTYAPTLCVPILDGLAVVVGVPVFVGEGMRDGCVRGLGRAIEGRVQSEGMYVLPYPLPPPRQTPDHNPVRPTQPQQQSHPHAVDPHVDLRVQRQPQPQPHPDLDLHSRQHLPAYQLLRPHDHRQPRAPGQLHASQAIPQPLAARPVVPARVHEWIAAQPVHIMTARDQAVIARPSESVRQGAGGASAGTSASGGAALVAKRSRAEPPLSAPSAQASPPSIFPIRPPPDNTRTRPYPSMGPGGPERAESRAIVRAPRWAHIPAPPGNALAQAAAVGAPAPLP</sequence>
<reference evidence="3" key="1">
    <citation type="journal article" date="2018" name="Nat. Microbiol.">
        <title>Leveraging single-cell genomics to expand the fungal tree of life.</title>
        <authorList>
            <person name="Ahrendt S.R."/>
            <person name="Quandt C.A."/>
            <person name="Ciobanu D."/>
            <person name="Clum A."/>
            <person name="Salamov A."/>
            <person name="Andreopoulos B."/>
            <person name="Cheng J.F."/>
            <person name="Woyke T."/>
            <person name="Pelin A."/>
            <person name="Henrissat B."/>
            <person name="Reynolds N.K."/>
            <person name="Benny G.L."/>
            <person name="Smith M.E."/>
            <person name="James T.Y."/>
            <person name="Grigoriev I.V."/>
        </authorList>
    </citation>
    <scope>NUCLEOTIDE SEQUENCE [LARGE SCALE GENOMIC DNA]</scope>
</reference>
<name>A0A4P9W5G1_9FUNG</name>
<feature type="compositionally biased region" description="Polar residues" evidence="1">
    <location>
        <begin position="142"/>
        <end position="151"/>
    </location>
</feature>
<accession>A0A4P9W5G1</accession>
<gene>
    <name evidence="2" type="ORF">BDK51DRAFT_38799</name>
</gene>
<dbReference type="AlphaFoldDB" id="A0A4P9W5G1"/>
<feature type="region of interest" description="Disordered" evidence="1">
    <location>
        <begin position="246"/>
        <end position="323"/>
    </location>
</feature>
<evidence type="ECO:0000313" key="3">
    <source>
        <dbReference type="Proteomes" id="UP000269721"/>
    </source>
</evidence>
<feature type="region of interest" description="Disordered" evidence="1">
    <location>
        <begin position="125"/>
        <end position="155"/>
    </location>
</feature>
<organism evidence="2 3">
    <name type="scientific">Blyttiomyces helicus</name>
    <dbReference type="NCBI Taxonomy" id="388810"/>
    <lineage>
        <taxon>Eukaryota</taxon>
        <taxon>Fungi</taxon>
        <taxon>Fungi incertae sedis</taxon>
        <taxon>Chytridiomycota</taxon>
        <taxon>Chytridiomycota incertae sedis</taxon>
        <taxon>Chytridiomycetes</taxon>
        <taxon>Chytridiomycetes incertae sedis</taxon>
        <taxon>Blyttiomyces</taxon>
    </lineage>
</organism>
<feature type="compositionally biased region" description="Low complexity" evidence="1">
    <location>
        <begin position="259"/>
        <end position="268"/>
    </location>
</feature>
<keyword evidence="3" id="KW-1185">Reference proteome</keyword>